<reference evidence="10" key="1">
    <citation type="journal article" date="2013" name="Genome Announc.">
        <title>Draft genome sequence of the ascomycete Phaeoacremonium aleophilum strain UCR-PA7, a causal agent of the esca disease complex in grapevines.</title>
        <authorList>
            <person name="Blanco-Ulate B."/>
            <person name="Rolshausen P."/>
            <person name="Cantu D."/>
        </authorList>
    </citation>
    <scope>NUCLEOTIDE SEQUENCE [LARGE SCALE GENOMIC DNA]</scope>
    <source>
        <strain evidence="10">UCR-PA7</strain>
    </source>
</reference>
<keyword evidence="7" id="KW-0503">Monooxygenase</keyword>
<dbReference type="InterPro" id="IPR001128">
    <property type="entry name" value="Cyt_P450"/>
</dbReference>
<dbReference type="PANTHER" id="PTHR46206:SF1">
    <property type="entry name" value="P450, PUTATIVE (EUROFUNG)-RELATED"/>
    <property type="match status" value="1"/>
</dbReference>
<evidence type="ECO:0000256" key="2">
    <source>
        <dbReference type="ARBA" id="ARBA00010617"/>
    </source>
</evidence>
<dbReference type="GO" id="GO:0004497">
    <property type="term" value="F:monooxygenase activity"/>
    <property type="evidence" value="ECO:0007669"/>
    <property type="project" value="UniProtKB-KW"/>
</dbReference>
<evidence type="ECO:0000256" key="3">
    <source>
        <dbReference type="ARBA" id="ARBA00022617"/>
    </source>
</evidence>
<evidence type="ECO:0000256" key="5">
    <source>
        <dbReference type="ARBA" id="ARBA00023002"/>
    </source>
</evidence>
<proteinExistence type="inferred from homology"/>
<keyword evidence="6 8" id="KW-0408">Iron</keyword>
<dbReference type="SUPFAM" id="SSF48264">
    <property type="entry name" value="Cytochrome P450"/>
    <property type="match status" value="1"/>
</dbReference>
<comment type="cofactor">
    <cofactor evidence="1 8">
        <name>heme</name>
        <dbReference type="ChEBI" id="CHEBI:30413"/>
    </cofactor>
</comment>
<evidence type="ECO:0000313" key="10">
    <source>
        <dbReference type="Proteomes" id="UP000014074"/>
    </source>
</evidence>
<keyword evidence="3 8" id="KW-0349">Heme</keyword>
<evidence type="ECO:0000256" key="7">
    <source>
        <dbReference type="ARBA" id="ARBA00023033"/>
    </source>
</evidence>
<dbReference type="Proteomes" id="UP000014074">
    <property type="component" value="Unassembled WGS sequence"/>
</dbReference>
<dbReference type="GO" id="GO:0016705">
    <property type="term" value="F:oxidoreductase activity, acting on paired donors, with incorporation or reduction of molecular oxygen"/>
    <property type="evidence" value="ECO:0007669"/>
    <property type="project" value="InterPro"/>
</dbReference>
<dbReference type="OrthoDB" id="1844152at2759"/>
<keyword evidence="5" id="KW-0560">Oxidoreductase</keyword>
<dbReference type="InterPro" id="IPR036396">
    <property type="entry name" value="Cyt_P450_sf"/>
</dbReference>
<keyword evidence="4 8" id="KW-0479">Metal-binding</keyword>
<dbReference type="EMBL" id="KB933100">
    <property type="protein sequence ID" value="EOO00289.1"/>
    <property type="molecule type" value="Genomic_DNA"/>
</dbReference>
<evidence type="ECO:0000256" key="4">
    <source>
        <dbReference type="ARBA" id="ARBA00022723"/>
    </source>
</evidence>
<evidence type="ECO:0000256" key="6">
    <source>
        <dbReference type="ARBA" id="ARBA00023004"/>
    </source>
</evidence>
<dbReference type="GeneID" id="19324674"/>
<evidence type="ECO:0000256" key="1">
    <source>
        <dbReference type="ARBA" id="ARBA00001971"/>
    </source>
</evidence>
<dbReference type="PANTHER" id="PTHR46206">
    <property type="entry name" value="CYTOCHROME P450"/>
    <property type="match status" value="1"/>
</dbReference>
<dbReference type="CDD" id="cd11041">
    <property type="entry name" value="CYP503A1-like"/>
    <property type="match status" value="1"/>
</dbReference>
<gene>
    <name evidence="9" type="ORF">UCRPA7_4243</name>
</gene>
<dbReference type="PRINTS" id="PR00465">
    <property type="entry name" value="EP450IV"/>
</dbReference>
<organism evidence="9 10">
    <name type="scientific">Phaeoacremonium minimum (strain UCR-PA7)</name>
    <name type="common">Esca disease fungus</name>
    <name type="synonym">Togninia minima</name>
    <dbReference type="NCBI Taxonomy" id="1286976"/>
    <lineage>
        <taxon>Eukaryota</taxon>
        <taxon>Fungi</taxon>
        <taxon>Dikarya</taxon>
        <taxon>Ascomycota</taxon>
        <taxon>Pezizomycotina</taxon>
        <taxon>Sordariomycetes</taxon>
        <taxon>Sordariomycetidae</taxon>
        <taxon>Togniniales</taxon>
        <taxon>Togniniaceae</taxon>
        <taxon>Phaeoacremonium</taxon>
    </lineage>
</organism>
<dbReference type="KEGG" id="tmn:UCRPA7_4243"/>
<evidence type="ECO:0000256" key="8">
    <source>
        <dbReference type="PIRSR" id="PIRSR602403-1"/>
    </source>
</evidence>
<sequence>MFNATNATLPSDTPSFTTIWSLPTLSTCFLALTCLVLASKVADTVGGLFSNEIAATDAKIFAALPKVGTPYKADRLRILDFLVPWSLIARLRSLVDTESLLEEGYQRFGKSGQPFILPSLWSSTGWVVLPRSMLHLLNRSRQQLSTYDTLIDAILLQSLGLSSHAVAHRDIFRKRLNASNVGKVVGQSSEEVAHAISACWGTGNDAGNGDDAVWKTFGAWDVGQKIILRVGLRHVLGTPLCRNNEFVELARKYGETLSSNAVFANALPPGISAVAGWALHTRARFLLAKLDRLLIPHIEDRIRLWRETDDEDKLPQDTLQRYIEKYATKDPDGPDATQILCRSLLLAFVSLFGMSWAFVHTLLHIYGADDSQDIISTIHEECARVSQKYGGTLDAPGAIADMVRLDSAIRESMRMSDPFNHFLSLEVLGGEGLDIGLGGGLRVLPGSRIHPTYPLRSFHMDPDIYTKPHKFDAFRFSRAIEEEKDKADQERMMRCTPTFTVFGYGQHECGGRFLIDQVVKLAIAKIVLEYDVEVVRKPGKRWALLQCYMPPMFAQIRIRRKE</sequence>
<dbReference type="RefSeq" id="XP_007914956.1">
    <property type="nucleotide sequence ID" value="XM_007916765.1"/>
</dbReference>
<keyword evidence="10" id="KW-1185">Reference proteome</keyword>
<evidence type="ECO:0000313" key="9">
    <source>
        <dbReference type="EMBL" id="EOO00289.1"/>
    </source>
</evidence>
<dbReference type="GO" id="GO:0020037">
    <property type="term" value="F:heme binding"/>
    <property type="evidence" value="ECO:0007669"/>
    <property type="project" value="InterPro"/>
</dbReference>
<dbReference type="GO" id="GO:0005506">
    <property type="term" value="F:iron ion binding"/>
    <property type="evidence" value="ECO:0007669"/>
    <property type="project" value="InterPro"/>
</dbReference>
<name>R8BLR5_PHAM7</name>
<dbReference type="Gene3D" id="1.10.630.10">
    <property type="entry name" value="Cytochrome P450"/>
    <property type="match status" value="1"/>
</dbReference>
<dbReference type="HOGENOM" id="CLU_022195_9_1_1"/>
<dbReference type="Pfam" id="PF00067">
    <property type="entry name" value="p450"/>
    <property type="match status" value="1"/>
</dbReference>
<dbReference type="AlphaFoldDB" id="R8BLR5"/>
<protein>
    <submittedName>
        <fullName evidence="9">Putative cytochrome p450 protein</fullName>
    </submittedName>
</protein>
<dbReference type="InterPro" id="IPR002403">
    <property type="entry name" value="Cyt_P450_E_grp-IV"/>
</dbReference>
<comment type="similarity">
    <text evidence="2">Belongs to the cytochrome P450 family.</text>
</comment>
<dbReference type="eggNOG" id="KOG0158">
    <property type="taxonomic scope" value="Eukaryota"/>
</dbReference>
<accession>R8BLR5</accession>
<feature type="binding site" description="axial binding residue" evidence="8">
    <location>
        <position position="509"/>
    </location>
    <ligand>
        <name>heme</name>
        <dbReference type="ChEBI" id="CHEBI:30413"/>
    </ligand>
    <ligandPart>
        <name>Fe</name>
        <dbReference type="ChEBI" id="CHEBI:18248"/>
    </ligandPart>
</feature>